<dbReference type="AlphaFoldDB" id="A0A9W8ZSN0"/>
<dbReference type="OrthoDB" id="2789670at2759"/>
<comment type="caution">
    <text evidence="2">The sequence shown here is derived from an EMBL/GenBank/DDBJ whole genome shotgun (WGS) entry which is preliminary data.</text>
</comment>
<feature type="compositionally biased region" description="Basic and acidic residues" evidence="1">
    <location>
        <begin position="48"/>
        <end position="57"/>
    </location>
</feature>
<accession>A0A9W8ZSN0</accession>
<sequence length="299" mass="34579">MTSSRYHHKNIVRINHQGVWFHHSCLKRKSDLRHLSQNTSRWSTASSLKDREEESRGRQGQQERSNMWTCASRGCCDHSKNEDNLEQLSPASHTSFKEIPLTNPKIKETAKEDRLYRGGCSAPSNGESNRHASVGFASKGMVNHDTQSTDCNLFAQEAFLASWPSDHPSARKSEHIPYRICSLQAESFVEWISEQVIDSTSGKLVPVDIFNYQKGIWTAPKPFQRKITCRSSRHARIIEKNFWEAIPTFEKFEGNLSQEDEAWLNATRMLQRYDILSIYVELEYAYYMEQVLEKLEAQN</sequence>
<dbReference type="EMBL" id="JAOTPV010000094">
    <property type="protein sequence ID" value="KAJ4465062.1"/>
    <property type="molecule type" value="Genomic_DNA"/>
</dbReference>
<reference evidence="2" key="1">
    <citation type="submission" date="2022-08" db="EMBL/GenBank/DDBJ databases">
        <title>A Global Phylogenomic Analysis of the Shiitake Genus Lentinula.</title>
        <authorList>
            <consortium name="DOE Joint Genome Institute"/>
            <person name="Sierra-Patev S."/>
            <person name="Min B."/>
            <person name="Naranjo-Ortiz M."/>
            <person name="Looney B."/>
            <person name="Konkel Z."/>
            <person name="Slot J.C."/>
            <person name="Sakamoto Y."/>
            <person name="Steenwyk J.L."/>
            <person name="Rokas A."/>
            <person name="Carro J."/>
            <person name="Camarero S."/>
            <person name="Ferreira P."/>
            <person name="Molpeceres G."/>
            <person name="Ruiz-Duenas F.J."/>
            <person name="Serrano A."/>
            <person name="Henrissat B."/>
            <person name="Drula E."/>
            <person name="Hughes K.W."/>
            <person name="Mata J.L."/>
            <person name="Ishikawa N.K."/>
            <person name="Vargas-Isla R."/>
            <person name="Ushijima S."/>
            <person name="Smith C.A."/>
            <person name="Ahrendt S."/>
            <person name="Andreopoulos W."/>
            <person name="He G."/>
            <person name="Labutti K."/>
            <person name="Lipzen A."/>
            <person name="Ng V."/>
            <person name="Riley R."/>
            <person name="Sandor L."/>
            <person name="Barry K."/>
            <person name="Martinez A.T."/>
            <person name="Xiao Y."/>
            <person name="Gibbons J.G."/>
            <person name="Terashima K."/>
            <person name="Grigoriev I.V."/>
            <person name="Hibbett D.S."/>
        </authorList>
    </citation>
    <scope>NUCLEOTIDE SEQUENCE</scope>
    <source>
        <strain evidence="2">JLM2183</strain>
    </source>
</reference>
<name>A0A9W8ZSN0_9AGAR</name>
<feature type="compositionally biased region" description="Basic and acidic residues" evidence="1">
    <location>
        <begin position="105"/>
        <end position="116"/>
    </location>
</feature>
<evidence type="ECO:0000313" key="2">
    <source>
        <dbReference type="EMBL" id="KAJ4465062.1"/>
    </source>
</evidence>
<feature type="compositionally biased region" description="Polar residues" evidence="1">
    <location>
        <begin position="36"/>
        <end position="47"/>
    </location>
</feature>
<feature type="region of interest" description="Disordered" evidence="1">
    <location>
        <begin position="36"/>
        <end position="65"/>
    </location>
</feature>
<proteinExistence type="predicted"/>
<organism evidence="2 3">
    <name type="scientific">Lentinula aciculospora</name>
    <dbReference type="NCBI Taxonomy" id="153920"/>
    <lineage>
        <taxon>Eukaryota</taxon>
        <taxon>Fungi</taxon>
        <taxon>Dikarya</taxon>
        <taxon>Basidiomycota</taxon>
        <taxon>Agaricomycotina</taxon>
        <taxon>Agaricomycetes</taxon>
        <taxon>Agaricomycetidae</taxon>
        <taxon>Agaricales</taxon>
        <taxon>Marasmiineae</taxon>
        <taxon>Omphalotaceae</taxon>
        <taxon>Lentinula</taxon>
    </lineage>
</organism>
<evidence type="ECO:0000256" key="1">
    <source>
        <dbReference type="SAM" id="MobiDB-lite"/>
    </source>
</evidence>
<evidence type="ECO:0000313" key="3">
    <source>
        <dbReference type="Proteomes" id="UP001150266"/>
    </source>
</evidence>
<keyword evidence="3" id="KW-1185">Reference proteome</keyword>
<protein>
    <submittedName>
        <fullName evidence="2">Uncharacterized protein</fullName>
    </submittedName>
</protein>
<dbReference type="Proteomes" id="UP001150266">
    <property type="component" value="Unassembled WGS sequence"/>
</dbReference>
<feature type="region of interest" description="Disordered" evidence="1">
    <location>
        <begin position="87"/>
        <end position="132"/>
    </location>
</feature>
<gene>
    <name evidence="2" type="ORF">J3R30DRAFT_3893745</name>
</gene>